<organism evidence="1 2">
    <name type="scientific">Dipteronia sinensis</name>
    <dbReference type="NCBI Taxonomy" id="43782"/>
    <lineage>
        <taxon>Eukaryota</taxon>
        <taxon>Viridiplantae</taxon>
        <taxon>Streptophyta</taxon>
        <taxon>Embryophyta</taxon>
        <taxon>Tracheophyta</taxon>
        <taxon>Spermatophyta</taxon>
        <taxon>Magnoliopsida</taxon>
        <taxon>eudicotyledons</taxon>
        <taxon>Gunneridae</taxon>
        <taxon>Pentapetalae</taxon>
        <taxon>rosids</taxon>
        <taxon>malvids</taxon>
        <taxon>Sapindales</taxon>
        <taxon>Sapindaceae</taxon>
        <taxon>Hippocastanoideae</taxon>
        <taxon>Acereae</taxon>
        <taxon>Dipteronia</taxon>
    </lineage>
</organism>
<reference evidence="1" key="1">
    <citation type="journal article" date="2023" name="Plant J.">
        <title>Genome sequences and population genomics provide insights into the demographic history, inbreeding, and mutation load of two 'living fossil' tree species of Dipteronia.</title>
        <authorList>
            <person name="Feng Y."/>
            <person name="Comes H.P."/>
            <person name="Chen J."/>
            <person name="Zhu S."/>
            <person name="Lu R."/>
            <person name="Zhang X."/>
            <person name="Li P."/>
            <person name="Qiu J."/>
            <person name="Olsen K.M."/>
            <person name="Qiu Y."/>
        </authorList>
    </citation>
    <scope>NUCLEOTIDE SEQUENCE</scope>
    <source>
        <strain evidence="1">NBL</strain>
    </source>
</reference>
<keyword evidence="2" id="KW-1185">Reference proteome</keyword>
<accession>A0AAD9ZNN0</accession>
<proteinExistence type="predicted"/>
<protein>
    <submittedName>
        <fullName evidence="1">Uncharacterized protein</fullName>
    </submittedName>
</protein>
<comment type="caution">
    <text evidence="1">The sequence shown here is derived from an EMBL/GenBank/DDBJ whole genome shotgun (WGS) entry which is preliminary data.</text>
</comment>
<dbReference type="EMBL" id="JANJYJ010000009">
    <property type="protein sequence ID" value="KAK3187712.1"/>
    <property type="molecule type" value="Genomic_DNA"/>
</dbReference>
<dbReference type="Proteomes" id="UP001281410">
    <property type="component" value="Unassembled WGS sequence"/>
</dbReference>
<evidence type="ECO:0000313" key="1">
    <source>
        <dbReference type="EMBL" id="KAK3187712.1"/>
    </source>
</evidence>
<name>A0AAD9ZNN0_9ROSI</name>
<evidence type="ECO:0000313" key="2">
    <source>
        <dbReference type="Proteomes" id="UP001281410"/>
    </source>
</evidence>
<gene>
    <name evidence="1" type="ORF">Dsin_027273</name>
</gene>
<dbReference type="AlphaFoldDB" id="A0AAD9ZNN0"/>
<sequence>MVAFFVDVVDERWKAAEALLVRVYLLAQAEVTVEERMPFRAEEAGGNRLT</sequence>